<gene>
    <name evidence="1" type="ORF">ADIARSV_3232</name>
</gene>
<sequence>MQFTCSYKEYSMSLLCAPISGNHDTAQNAAMVYSLFATM</sequence>
<dbReference type="Proteomes" id="UP000014174">
    <property type="component" value="Unassembled WGS sequence"/>
</dbReference>
<reference evidence="1 2" key="1">
    <citation type="journal article" date="2013" name="Genome Announc.">
        <title>Draft Genome Sequence of Arcticibacter svalbardensis Strain MN12-7T, a Member of the Family Sphingobacteriaceae Isolated from an Arctic Soil Sample.</title>
        <authorList>
            <person name="Shivaji S."/>
            <person name="Ara S."/>
            <person name="Prasad S."/>
            <person name="Manasa B.P."/>
            <person name="Begum Z."/>
            <person name="Singh A."/>
            <person name="Kumar Pinnaka A."/>
        </authorList>
    </citation>
    <scope>NUCLEOTIDE SEQUENCE [LARGE SCALE GENOMIC DNA]</scope>
    <source>
        <strain evidence="1 2">MN12-7</strain>
    </source>
</reference>
<evidence type="ECO:0000313" key="1">
    <source>
        <dbReference type="EMBL" id="EOR93519.1"/>
    </source>
</evidence>
<keyword evidence="2" id="KW-1185">Reference proteome</keyword>
<accession>R9GX28</accession>
<evidence type="ECO:0000313" key="2">
    <source>
        <dbReference type="Proteomes" id="UP000014174"/>
    </source>
</evidence>
<organism evidence="1 2">
    <name type="scientific">Arcticibacter svalbardensis MN12-7</name>
    <dbReference type="NCBI Taxonomy" id="1150600"/>
    <lineage>
        <taxon>Bacteria</taxon>
        <taxon>Pseudomonadati</taxon>
        <taxon>Bacteroidota</taxon>
        <taxon>Sphingobacteriia</taxon>
        <taxon>Sphingobacteriales</taxon>
        <taxon>Sphingobacteriaceae</taxon>
        <taxon>Arcticibacter</taxon>
    </lineage>
</organism>
<comment type="caution">
    <text evidence="1">The sequence shown here is derived from an EMBL/GenBank/DDBJ whole genome shotgun (WGS) entry which is preliminary data.</text>
</comment>
<proteinExistence type="predicted"/>
<name>R9GX28_9SPHI</name>
<dbReference type="EMBL" id="AQPN01000110">
    <property type="protein sequence ID" value="EOR93519.1"/>
    <property type="molecule type" value="Genomic_DNA"/>
</dbReference>
<dbReference type="AlphaFoldDB" id="R9GX28"/>
<dbReference type="STRING" id="1150600.ADIARSV_3232"/>
<protein>
    <submittedName>
        <fullName evidence="1">Uncharacterized protein</fullName>
    </submittedName>
</protein>